<evidence type="ECO:0000313" key="3">
    <source>
        <dbReference type="Proteomes" id="UP000827092"/>
    </source>
</evidence>
<dbReference type="Proteomes" id="UP000827092">
    <property type="component" value="Unassembled WGS sequence"/>
</dbReference>
<gene>
    <name evidence="2" type="ORF">JTE90_027273</name>
</gene>
<proteinExistence type="predicted"/>
<evidence type="ECO:0000313" key="2">
    <source>
        <dbReference type="EMBL" id="KAG8201789.1"/>
    </source>
</evidence>
<dbReference type="EMBL" id="JAFNEN010000002">
    <property type="protein sequence ID" value="KAG8201789.1"/>
    <property type="molecule type" value="Genomic_DNA"/>
</dbReference>
<protein>
    <submittedName>
        <fullName evidence="2">Uncharacterized protein</fullName>
    </submittedName>
</protein>
<organism evidence="2 3">
    <name type="scientific">Oedothorax gibbosus</name>
    <dbReference type="NCBI Taxonomy" id="931172"/>
    <lineage>
        <taxon>Eukaryota</taxon>
        <taxon>Metazoa</taxon>
        <taxon>Ecdysozoa</taxon>
        <taxon>Arthropoda</taxon>
        <taxon>Chelicerata</taxon>
        <taxon>Arachnida</taxon>
        <taxon>Araneae</taxon>
        <taxon>Araneomorphae</taxon>
        <taxon>Entelegynae</taxon>
        <taxon>Araneoidea</taxon>
        <taxon>Linyphiidae</taxon>
        <taxon>Erigoninae</taxon>
        <taxon>Oedothorax</taxon>
    </lineage>
</organism>
<name>A0AAV6W3E7_9ARAC</name>
<accession>A0AAV6W3E7</accession>
<reference evidence="2 3" key="1">
    <citation type="journal article" date="2022" name="Nat. Ecol. Evol.">
        <title>A masculinizing supergene underlies an exaggerated male reproductive morph in a spider.</title>
        <authorList>
            <person name="Hendrickx F."/>
            <person name="De Corte Z."/>
            <person name="Sonet G."/>
            <person name="Van Belleghem S.M."/>
            <person name="Kostlbacher S."/>
            <person name="Vangestel C."/>
        </authorList>
    </citation>
    <scope>NUCLEOTIDE SEQUENCE [LARGE SCALE GENOMIC DNA]</scope>
    <source>
        <strain evidence="2">W744_W776</strain>
    </source>
</reference>
<evidence type="ECO:0000256" key="1">
    <source>
        <dbReference type="SAM" id="MobiDB-lite"/>
    </source>
</evidence>
<comment type="caution">
    <text evidence="2">The sequence shown here is derived from an EMBL/GenBank/DDBJ whole genome shotgun (WGS) entry which is preliminary data.</text>
</comment>
<feature type="compositionally biased region" description="Basic and acidic residues" evidence="1">
    <location>
        <begin position="25"/>
        <end position="43"/>
    </location>
</feature>
<dbReference type="AlphaFoldDB" id="A0AAV6W3E7"/>
<feature type="region of interest" description="Disordered" evidence="1">
    <location>
        <begin position="20"/>
        <end position="43"/>
    </location>
</feature>
<keyword evidence="3" id="KW-1185">Reference proteome</keyword>
<sequence length="79" mass="8771">MSKKEKKTPFLFLVIHRTPYGTNRTTKDPDNPERSHSFFEKSGQESFPYRLHPVSGGHCCQPSGHATAIIEGPEATAVS</sequence>